<organism evidence="2">
    <name type="scientific">marine sediment metagenome</name>
    <dbReference type="NCBI Taxonomy" id="412755"/>
    <lineage>
        <taxon>unclassified sequences</taxon>
        <taxon>metagenomes</taxon>
        <taxon>ecological metagenomes</taxon>
    </lineage>
</organism>
<protein>
    <submittedName>
        <fullName evidence="2">Uncharacterized protein</fullName>
    </submittedName>
</protein>
<dbReference type="EMBL" id="BARS01035549">
    <property type="protein sequence ID" value="GAG19805.1"/>
    <property type="molecule type" value="Genomic_DNA"/>
</dbReference>
<evidence type="ECO:0000313" key="2">
    <source>
        <dbReference type="EMBL" id="GAG19805.1"/>
    </source>
</evidence>
<feature type="region of interest" description="Disordered" evidence="1">
    <location>
        <begin position="1"/>
        <end position="21"/>
    </location>
</feature>
<accession>X0VNG9</accession>
<gene>
    <name evidence="2" type="ORF">S01H1_54761</name>
</gene>
<proteinExistence type="predicted"/>
<feature type="non-terminal residue" evidence="2">
    <location>
        <position position="52"/>
    </location>
</feature>
<sequence length="52" mass="5907">MHESTNLHWERDTDHRFDGADHDDAIAKGVDVDVDSNQLTSVARRKKSKKSS</sequence>
<reference evidence="2" key="1">
    <citation type="journal article" date="2014" name="Front. Microbiol.">
        <title>High frequency of phylogenetically diverse reductive dehalogenase-homologous genes in deep subseafloor sedimentary metagenomes.</title>
        <authorList>
            <person name="Kawai M."/>
            <person name="Futagami T."/>
            <person name="Toyoda A."/>
            <person name="Takaki Y."/>
            <person name="Nishi S."/>
            <person name="Hori S."/>
            <person name="Arai W."/>
            <person name="Tsubouchi T."/>
            <person name="Morono Y."/>
            <person name="Uchiyama I."/>
            <person name="Ito T."/>
            <person name="Fujiyama A."/>
            <person name="Inagaki F."/>
            <person name="Takami H."/>
        </authorList>
    </citation>
    <scope>NUCLEOTIDE SEQUENCE</scope>
    <source>
        <strain evidence="2">Expedition CK06-06</strain>
    </source>
</reference>
<comment type="caution">
    <text evidence="2">The sequence shown here is derived from an EMBL/GenBank/DDBJ whole genome shotgun (WGS) entry which is preliminary data.</text>
</comment>
<dbReference type="AlphaFoldDB" id="X0VNG9"/>
<name>X0VNG9_9ZZZZ</name>
<evidence type="ECO:0000256" key="1">
    <source>
        <dbReference type="SAM" id="MobiDB-lite"/>
    </source>
</evidence>